<dbReference type="GO" id="GO:0015074">
    <property type="term" value="P:DNA integration"/>
    <property type="evidence" value="ECO:0007669"/>
    <property type="project" value="InterPro"/>
</dbReference>
<dbReference type="InterPro" id="IPR001584">
    <property type="entry name" value="Integrase_cat-core"/>
</dbReference>
<evidence type="ECO:0000313" key="2">
    <source>
        <dbReference type="EMBL" id="AEB67455.1"/>
    </source>
</evidence>
<evidence type="ECO:0000259" key="1">
    <source>
        <dbReference type="Pfam" id="PF13333"/>
    </source>
</evidence>
<dbReference type="Proteomes" id="UP000007807">
    <property type="component" value="Chromosome"/>
</dbReference>
<organism evidence="2 3">
    <name type="scientific">Methanothrix soehngenii (strain ATCC 5969 / DSM 3671 / JCM 10134 / NBRC 103675 / OCM 69 / GP-6)</name>
    <name type="common">Methanosaeta concilii</name>
    <dbReference type="NCBI Taxonomy" id="990316"/>
    <lineage>
        <taxon>Archaea</taxon>
        <taxon>Methanobacteriati</taxon>
        <taxon>Methanobacteriota</taxon>
        <taxon>Stenosarchaea group</taxon>
        <taxon>Methanomicrobia</taxon>
        <taxon>Methanotrichales</taxon>
        <taxon>Methanotrichaceae</taxon>
        <taxon>Methanothrix</taxon>
    </lineage>
</organism>
<dbReference type="PANTHER" id="PTHR46889">
    <property type="entry name" value="TRANSPOSASE INSF FOR INSERTION SEQUENCE IS3B-RELATED"/>
    <property type="match status" value="1"/>
</dbReference>
<dbReference type="PANTHER" id="PTHR46889:SF7">
    <property type="entry name" value="TRANSPOSASE FOR INSERTION SEQUENCE ELEMENT IS904"/>
    <property type="match status" value="1"/>
</dbReference>
<proteinExistence type="predicted"/>
<dbReference type="AlphaFoldDB" id="F4BXE2"/>
<dbReference type="InterPro" id="IPR050900">
    <property type="entry name" value="Transposase_IS3/IS150/IS904"/>
</dbReference>
<gene>
    <name evidence="2" type="ordered locus">MCON_0627</name>
</gene>
<keyword evidence="3" id="KW-1185">Reference proteome</keyword>
<sequence>MIIIILITCDRMCPAYITYLGDCAKTLKVEEVYLNEYETFEDAFRNICNFIENVYNHKRLHSALNYRSPVQFEVEVALNTIA</sequence>
<protein>
    <submittedName>
        <fullName evidence="2">Conserved domain protein</fullName>
    </submittedName>
</protein>
<dbReference type="KEGG" id="mcj:MCON_0627"/>
<accession>F4BXE2</accession>
<dbReference type="HOGENOM" id="CLU_2550234_0_0_2"/>
<dbReference type="STRING" id="990316.MCON_0627"/>
<feature type="domain" description="Integrase catalytic" evidence="1">
    <location>
        <begin position="25"/>
        <end position="73"/>
    </location>
</feature>
<dbReference type="InParanoid" id="F4BXE2"/>
<dbReference type="Pfam" id="PF13333">
    <property type="entry name" value="rve_2"/>
    <property type="match status" value="1"/>
</dbReference>
<evidence type="ECO:0000313" key="3">
    <source>
        <dbReference type="Proteomes" id="UP000007807"/>
    </source>
</evidence>
<reference evidence="2 3" key="1">
    <citation type="journal article" date="2011" name="J. Bacteriol.">
        <title>Complete genome sequence of Methanosaeta concilii, a specialist in aceticlastic methanogenesis.</title>
        <authorList>
            <person name="Barber R.D."/>
            <person name="Zhang L."/>
            <person name="Harnack M."/>
            <person name="Olson M.V."/>
            <person name="Kaul R."/>
            <person name="Ingram-Smith C."/>
            <person name="Smith K.S."/>
        </authorList>
    </citation>
    <scope>NUCLEOTIDE SEQUENCE [LARGE SCALE GENOMIC DNA]</scope>
    <source>
        <strain evidence="3">ATCC 5969 / DSM 3671 / JCM 10134 / NBRC 103675 / OCM 69 / GP-6</strain>
    </source>
</reference>
<dbReference type="SUPFAM" id="SSF53098">
    <property type="entry name" value="Ribonuclease H-like"/>
    <property type="match status" value="1"/>
</dbReference>
<dbReference type="InterPro" id="IPR012337">
    <property type="entry name" value="RNaseH-like_sf"/>
</dbReference>
<dbReference type="EMBL" id="CP002565">
    <property type="protein sequence ID" value="AEB67455.1"/>
    <property type="molecule type" value="Genomic_DNA"/>
</dbReference>
<name>F4BXE2_METSG</name>